<protein>
    <recommendedName>
        <fullName evidence="8">Lysine--tRNA ligase</fullName>
        <ecNumber evidence="8">6.1.1.6</ecNumber>
    </recommendedName>
    <alternativeName>
        <fullName evidence="8">Lysyl-tRNA synthetase</fullName>
        <shortName evidence="8">LysRS</shortName>
    </alternativeName>
</protein>
<dbReference type="Proteomes" id="UP000191897">
    <property type="component" value="Unassembled WGS sequence"/>
</dbReference>
<dbReference type="AlphaFoldDB" id="A0A1S7R6W2"/>
<keyword evidence="2 8" id="KW-0436">Ligase</keyword>
<evidence type="ECO:0000256" key="6">
    <source>
        <dbReference type="ARBA" id="ARBA00023146"/>
    </source>
</evidence>
<evidence type="ECO:0000256" key="3">
    <source>
        <dbReference type="ARBA" id="ARBA00022723"/>
    </source>
</evidence>
<dbReference type="SUPFAM" id="SSF50249">
    <property type="entry name" value="Nucleic acid-binding proteins"/>
    <property type="match status" value="1"/>
</dbReference>
<evidence type="ECO:0000256" key="5">
    <source>
        <dbReference type="ARBA" id="ARBA00022840"/>
    </source>
</evidence>
<comment type="similarity">
    <text evidence="1 8">Belongs to the class-II aminoacyl-tRNA synthetase family.</text>
</comment>
<evidence type="ECO:0000259" key="11">
    <source>
        <dbReference type="PROSITE" id="PS50862"/>
    </source>
</evidence>
<comment type="catalytic activity">
    <reaction evidence="7 8 9">
        <text>tRNA(Lys) + L-lysine + ATP = L-lysyl-tRNA(Lys) + AMP + diphosphate</text>
        <dbReference type="Rhea" id="RHEA:20792"/>
        <dbReference type="Rhea" id="RHEA-COMP:9696"/>
        <dbReference type="Rhea" id="RHEA-COMP:9697"/>
        <dbReference type="ChEBI" id="CHEBI:30616"/>
        <dbReference type="ChEBI" id="CHEBI:32551"/>
        <dbReference type="ChEBI" id="CHEBI:33019"/>
        <dbReference type="ChEBI" id="CHEBI:78442"/>
        <dbReference type="ChEBI" id="CHEBI:78529"/>
        <dbReference type="ChEBI" id="CHEBI:456215"/>
        <dbReference type="EC" id="6.1.1.6"/>
    </reaction>
</comment>
<evidence type="ECO:0000256" key="2">
    <source>
        <dbReference type="ARBA" id="ARBA00022598"/>
    </source>
</evidence>
<feature type="domain" description="Aminoacyl-transfer RNA synthetases class-II family profile" evidence="11">
    <location>
        <begin position="203"/>
        <end position="518"/>
    </location>
</feature>
<gene>
    <name evidence="8 12" type="primary">lysS</name>
    <name evidence="12" type="ORF">AGR4C_Lc120020</name>
</gene>
<keyword evidence="6 8" id="KW-0030">Aminoacyl-tRNA synthetase</keyword>
<feature type="binding site" evidence="8">
    <location>
        <position position="441"/>
    </location>
    <ligand>
        <name>Mg(2+)</name>
        <dbReference type="ChEBI" id="CHEBI:18420"/>
        <label>2</label>
    </ligand>
</feature>
<dbReference type="InterPro" id="IPR006195">
    <property type="entry name" value="aa-tRNA-synth_II"/>
</dbReference>
<dbReference type="CDD" id="cd04322">
    <property type="entry name" value="LysRS_N"/>
    <property type="match status" value="1"/>
</dbReference>
<dbReference type="InterPro" id="IPR004364">
    <property type="entry name" value="Aa-tRNA-synt_II"/>
</dbReference>
<dbReference type="PANTHER" id="PTHR42918:SF15">
    <property type="entry name" value="LYSINE--TRNA LIGASE, CHLOROPLASTIC_MITOCHONDRIAL"/>
    <property type="match status" value="1"/>
</dbReference>
<keyword evidence="3 8" id="KW-0479">Metal-binding</keyword>
<dbReference type="SUPFAM" id="SSF55681">
    <property type="entry name" value="Class II aaRS and biotin synthetases"/>
    <property type="match status" value="1"/>
</dbReference>
<dbReference type="InterPro" id="IPR044136">
    <property type="entry name" value="Lys-tRNA-ligase_II_N"/>
</dbReference>
<dbReference type="GO" id="GO:0004824">
    <property type="term" value="F:lysine-tRNA ligase activity"/>
    <property type="evidence" value="ECO:0007669"/>
    <property type="project" value="UniProtKB-UniRule"/>
</dbReference>
<keyword evidence="5 8" id="KW-0067">ATP-binding</keyword>
<dbReference type="InterPro" id="IPR002313">
    <property type="entry name" value="Lys-tRNA-ligase_II"/>
</dbReference>
<dbReference type="HAMAP" id="MF_00252">
    <property type="entry name" value="Lys_tRNA_synth_class2"/>
    <property type="match status" value="1"/>
</dbReference>
<keyword evidence="4 8" id="KW-0547">Nucleotide-binding</keyword>
<dbReference type="PROSITE" id="PS50862">
    <property type="entry name" value="AA_TRNA_LIGASE_II"/>
    <property type="match status" value="1"/>
</dbReference>
<dbReference type="GO" id="GO:0000287">
    <property type="term" value="F:magnesium ion binding"/>
    <property type="evidence" value="ECO:0007669"/>
    <property type="project" value="UniProtKB-UniRule"/>
</dbReference>
<dbReference type="GO" id="GO:0005524">
    <property type="term" value="F:ATP binding"/>
    <property type="evidence" value="ECO:0007669"/>
    <property type="project" value="UniProtKB-UniRule"/>
</dbReference>
<sequence length="525" mass="59328">MTDVESVGAFGDRSSKQNNVPIKANTMNDKTTETTALSSDATEVRRQKLALLREQIGDVYPAHFHRTLTNAELAEKYADIEADVETGDTVTVAGRVYSSRNSGMFMDIHDASGKVQIFSHKDTTPETARNLLPMIDIGDIIGVTGKVRRTKRGELTINAEEITMLTKSLLPMPEKWHGVSDIELRYRKRHLDILANEESKLRFLQRSKILSGMRRFMEDEGFLEVETPMLQTVYGGATADPFKTFHNTLKMDMYLRIAPELFLKRTLVSGLSDKVFEINRNFRNEGVSTRHNPEFTMMECYWAYADYEDIMGLVERLFETLAIALHGTTEVEFQGQTISFKGPFKRVPMPDAVKEATGIDFLAIKTDEEARTAAKAAGFAVEKDWTWGECLAFIFEEKVEGTLIQPSHVTHFPKDISPFAKEVPGEPRLVERFESYCNAWEVGNAFSELNDPEEQRRRMVEQLEQAHARGEKDKQLDDEFLDAIDQGMPPAGGLGIGVDRLIMLLTNAPSIRDVILFPARRNKAD</sequence>
<dbReference type="NCBIfam" id="TIGR00499">
    <property type="entry name" value="lysS_bact"/>
    <property type="match status" value="1"/>
</dbReference>
<keyword evidence="8" id="KW-0963">Cytoplasm</keyword>
<reference evidence="12 13" key="1">
    <citation type="submission" date="2016-01" db="EMBL/GenBank/DDBJ databases">
        <authorList>
            <person name="Oliw E.H."/>
        </authorList>
    </citation>
    <scope>NUCLEOTIDE SEQUENCE [LARGE SCALE GENOMIC DNA]</scope>
    <source>
        <strain evidence="12 13">Kerr 14</strain>
    </source>
</reference>
<feature type="binding site" evidence="8">
    <location>
        <position position="434"/>
    </location>
    <ligand>
        <name>Mg(2+)</name>
        <dbReference type="ChEBI" id="CHEBI:18420"/>
        <label>1</label>
    </ligand>
</feature>
<evidence type="ECO:0000256" key="9">
    <source>
        <dbReference type="RuleBase" id="RU000336"/>
    </source>
</evidence>
<dbReference type="GO" id="GO:0005829">
    <property type="term" value="C:cytosol"/>
    <property type="evidence" value="ECO:0007669"/>
    <property type="project" value="TreeGrafter"/>
</dbReference>
<comment type="subcellular location">
    <subcellularLocation>
        <location evidence="8">Cytoplasm</location>
    </subcellularLocation>
</comment>
<dbReference type="Pfam" id="PF01336">
    <property type="entry name" value="tRNA_anti-codon"/>
    <property type="match status" value="1"/>
</dbReference>
<dbReference type="Gene3D" id="3.30.930.10">
    <property type="entry name" value="Bira Bifunctional Protein, Domain 2"/>
    <property type="match status" value="1"/>
</dbReference>
<dbReference type="InterPro" id="IPR045864">
    <property type="entry name" value="aa-tRNA-synth_II/BPL/LPL"/>
</dbReference>
<dbReference type="PRINTS" id="PR00982">
    <property type="entry name" value="TRNASYNTHLYS"/>
</dbReference>
<dbReference type="InterPro" id="IPR004365">
    <property type="entry name" value="NA-bd_OB_tRNA"/>
</dbReference>
<evidence type="ECO:0000256" key="7">
    <source>
        <dbReference type="ARBA" id="ARBA00048573"/>
    </source>
</evidence>
<feature type="region of interest" description="Disordered" evidence="10">
    <location>
        <begin position="1"/>
        <end position="40"/>
    </location>
</feature>
<keyword evidence="8" id="KW-0648">Protein biosynthesis</keyword>
<comment type="cofactor">
    <cofactor evidence="8 9">
        <name>Mg(2+)</name>
        <dbReference type="ChEBI" id="CHEBI:18420"/>
    </cofactor>
    <text evidence="8 9">Binds 3 Mg(2+) ions per subunit.</text>
</comment>
<evidence type="ECO:0000256" key="4">
    <source>
        <dbReference type="ARBA" id="ARBA00022741"/>
    </source>
</evidence>
<feature type="binding site" evidence="8">
    <location>
        <position position="441"/>
    </location>
    <ligand>
        <name>Mg(2+)</name>
        <dbReference type="ChEBI" id="CHEBI:18420"/>
        <label>1</label>
    </ligand>
</feature>
<feature type="compositionally biased region" description="Polar residues" evidence="10">
    <location>
        <begin position="16"/>
        <end position="40"/>
    </location>
</feature>
<evidence type="ECO:0000256" key="10">
    <source>
        <dbReference type="SAM" id="MobiDB-lite"/>
    </source>
</evidence>
<dbReference type="NCBIfam" id="NF001756">
    <property type="entry name" value="PRK00484.1"/>
    <property type="match status" value="1"/>
</dbReference>
<proteinExistence type="inferred from homology"/>
<keyword evidence="8 9" id="KW-0460">Magnesium</keyword>
<evidence type="ECO:0000313" key="12">
    <source>
        <dbReference type="EMBL" id="CUX47556.1"/>
    </source>
</evidence>
<evidence type="ECO:0000256" key="8">
    <source>
        <dbReference type="HAMAP-Rule" id="MF_00252"/>
    </source>
</evidence>
<accession>A0A1S7R6W2</accession>
<dbReference type="PANTHER" id="PTHR42918">
    <property type="entry name" value="LYSYL-TRNA SYNTHETASE"/>
    <property type="match status" value="1"/>
</dbReference>
<dbReference type="Gene3D" id="2.40.50.140">
    <property type="entry name" value="Nucleic acid-binding proteins"/>
    <property type="match status" value="1"/>
</dbReference>
<dbReference type="EMBL" id="FBWC01000022">
    <property type="protein sequence ID" value="CUX47556.1"/>
    <property type="molecule type" value="Genomic_DNA"/>
</dbReference>
<dbReference type="EC" id="6.1.1.6" evidence="8"/>
<dbReference type="GO" id="GO:0000049">
    <property type="term" value="F:tRNA binding"/>
    <property type="evidence" value="ECO:0007669"/>
    <property type="project" value="TreeGrafter"/>
</dbReference>
<name>A0A1S7R6W2_AGRTU</name>
<organism evidence="12 13">
    <name type="scientific">Agrobacterium tumefaciens str. Kerr 14</name>
    <dbReference type="NCBI Taxonomy" id="1183424"/>
    <lineage>
        <taxon>Bacteria</taxon>
        <taxon>Pseudomonadati</taxon>
        <taxon>Pseudomonadota</taxon>
        <taxon>Alphaproteobacteria</taxon>
        <taxon>Hyphomicrobiales</taxon>
        <taxon>Rhizobiaceae</taxon>
        <taxon>Rhizobium/Agrobacterium group</taxon>
        <taxon>Agrobacterium</taxon>
        <taxon>Agrobacterium tumefaciens complex</taxon>
    </lineage>
</organism>
<dbReference type="CDD" id="cd00775">
    <property type="entry name" value="LysRS_core"/>
    <property type="match status" value="1"/>
</dbReference>
<evidence type="ECO:0000256" key="1">
    <source>
        <dbReference type="ARBA" id="ARBA00008226"/>
    </source>
</evidence>
<comment type="subunit">
    <text evidence="8">Homodimer.</text>
</comment>
<dbReference type="InterPro" id="IPR018149">
    <property type="entry name" value="Lys-tRNA-synth_II_C"/>
</dbReference>
<dbReference type="InterPro" id="IPR012340">
    <property type="entry name" value="NA-bd_OB-fold"/>
</dbReference>
<dbReference type="GO" id="GO:0006430">
    <property type="term" value="P:lysyl-tRNA aminoacylation"/>
    <property type="evidence" value="ECO:0007669"/>
    <property type="project" value="UniProtKB-UniRule"/>
</dbReference>
<evidence type="ECO:0000313" key="13">
    <source>
        <dbReference type="Proteomes" id="UP000191897"/>
    </source>
</evidence>
<dbReference type="Pfam" id="PF00152">
    <property type="entry name" value="tRNA-synt_2"/>
    <property type="match status" value="1"/>
</dbReference>